<evidence type="ECO:0000313" key="2">
    <source>
        <dbReference type="EMBL" id="CAF1217969.1"/>
    </source>
</evidence>
<keyword evidence="5" id="KW-1185">Reference proteome</keyword>
<dbReference type="EMBL" id="CAJNOK010010320">
    <property type="protein sequence ID" value="CAF1112312.1"/>
    <property type="molecule type" value="Genomic_DNA"/>
</dbReference>
<organism evidence="2 5">
    <name type="scientific">Didymodactylos carnosus</name>
    <dbReference type="NCBI Taxonomy" id="1234261"/>
    <lineage>
        <taxon>Eukaryota</taxon>
        <taxon>Metazoa</taxon>
        <taxon>Spiralia</taxon>
        <taxon>Gnathifera</taxon>
        <taxon>Rotifera</taxon>
        <taxon>Eurotatoria</taxon>
        <taxon>Bdelloidea</taxon>
        <taxon>Philodinida</taxon>
        <taxon>Philodinidae</taxon>
        <taxon>Didymodactylos</taxon>
    </lineage>
</organism>
<evidence type="ECO:0000313" key="3">
    <source>
        <dbReference type="EMBL" id="CAF3880753.1"/>
    </source>
</evidence>
<evidence type="ECO:0000313" key="4">
    <source>
        <dbReference type="EMBL" id="CAF3981556.1"/>
    </source>
</evidence>
<reference evidence="2" key="1">
    <citation type="submission" date="2021-02" db="EMBL/GenBank/DDBJ databases">
        <authorList>
            <person name="Nowell W R."/>
        </authorList>
    </citation>
    <scope>NUCLEOTIDE SEQUENCE</scope>
</reference>
<dbReference type="AlphaFoldDB" id="A0A814XML1"/>
<dbReference type="EMBL" id="CAJOBA010013751">
    <property type="protein sequence ID" value="CAF3880753.1"/>
    <property type="molecule type" value="Genomic_DNA"/>
</dbReference>
<dbReference type="Proteomes" id="UP000681722">
    <property type="component" value="Unassembled WGS sequence"/>
</dbReference>
<dbReference type="EMBL" id="CAJOBC010009195">
    <property type="protein sequence ID" value="CAF3981556.1"/>
    <property type="molecule type" value="Genomic_DNA"/>
</dbReference>
<sequence length="160" mass="18493">MSIIPQIYQYLIKVLVYKTQYSPVNFIVTTTLVARQHREMGKSFHCLGLTDVDKARDSATNWTFHIGDAFHTFEEFTSKLNEYSSTTSAVFSMGCTTRFKSKLIYKAIEYNCWHGGKQRKRSKSLKPHQHHMALDCEARIPLYNADGVLKTTKLELCHDH</sequence>
<dbReference type="Proteomes" id="UP000677228">
    <property type="component" value="Unassembled WGS sequence"/>
</dbReference>
<evidence type="ECO:0000313" key="5">
    <source>
        <dbReference type="Proteomes" id="UP000663829"/>
    </source>
</evidence>
<evidence type="ECO:0000313" key="1">
    <source>
        <dbReference type="EMBL" id="CAF1112312.1"/>
    </source>
</evidence>
<gene>
    <name evidence="2" type="ORF">GPM918_LOCUS24544</name>
    <name evidence="1" type="ORF">OVA965_LOCUS19814</name>
    <name evidence="4" type="ORF">SRO942_LOCUS24545</name>
    <name evidence="3" type="ORF">TMI583_LOCUS19993</name>
</gene>
<comment type="caution">
    <text evidence="2">The sequence shown here is derived from an EMBL/GenBank/DDBJ whole genome shotgun (WGS) entry which is preliminary data.</text>
</comment>
<protein>
    <recommendedName>
        <fullName evidence="6">FAR1 domain-containing protein</fullName>
    </recommendedName>
</protein>
<evidence type="ECO:0008006" key="6">
    <source>
        <dbReference type="Google" id="ProtNLM"/>
    </source>
</evidence>
<accession>A0A814XML1</accession>
<dbReference type="EMBL" id="CAJNOQ010009191">
    <property type="protein sequence ID" value="CAF1217969.1"/>
    <property type="molecule type" value="Genomic_DNA"/>
</dbReference>
<dbReference type="Proteomes" id="UP000682733">
    <property type="component" value="Unassembled WGS sequence"/>
</dbReference>
<name>A0A814XML1_9BILA</name>
<proteinExistence type="predicted"/>
<dbReference type="Proteomes" id="UP000663829">
    <property type="component" value="Unassembled WGS sequence"/>
</dbReference>